<accession>A0ABP0BEW9</accession>
<feature type="domain" description="CBM1" evidence="4">
    <location>
        <begin position="26"/>
        <end position="62"/>
    </location>
</feature>
<proteinExistence type="predicted"/>
<dbReference type="EMBL" id="CAWUHB010000014">
    <property type="protein sequence ID" value="CAK7218128.1"/>
    <property type="molecule type" value="Genomic_DNA"/>
</dbReference>
<evidence type="ECO:0000256" key="3">
    <source>
        <dbReference type="SAM" id="SignalP"/>
    </source>
</evidence>
<dbReference type="PROSITE" id="PS00562">
    <property type="entry name" value="CBM1_1"/>
    <property type="match status" value="1"/>
</dbReference>
<evidence type="ECO:0000256" key="2">
    <source>
        <dbReference type="SAM" id="MobiDB-lite"/>
    </source>
</evidence>
<dbReference type="InterPro" id="IPR035971">
    <property type="entry name" value="CBD_sf"/>
</dbReference>
<evidence type="ECO:0000313" key="5">
    <source>
        <dbReference type="EMBL" id="CAK7218128.1"/>
    </source>
</evidence>
<dbReference type="InterPro" id="IPR000254">
    <property type="entry name" value="CBD"/>
</dbReference>
<reference evidence="5 6" key="1">
    <citation type="submission" date="2024-01" db="EMBL/GenBank/DDBJ databases">
        <authorList>
            <person name="Allen C."/>
            <person name="Tagirdzhanova G."/>
        </authorList>
    </citation>
    <scope>NUCLEOTIDE SEQUENCE [LARGE SCALE GENOMIC DNA]</scope>
</reference>
<dbReference type="PROSITE" id="PS51164">
    <property type="entry name" value="CBM1_2"/>
    <property type="match status" value="1"/>
</dbReference>
<dbReference type="Pfam" id="PF00734">
    <property type="entry name" value="CBM_1"/>
    <property type="match status" value="1"/>
</dbReference>
<dbReference type="Proteomes" id="UP001642405">
    <property type="component" value="Unassembled WGS sequence"/>
</dbReference>
<keyword evidence="6" id="KW-1185">Reference proteome</keyword>
<feature type="chain" id="PRO_5046694219" description="CBM1 domain-containing protein" evidence="3">
    <location>
        <begin position="20"/>
        <end position="207"/>
    </location>
</feature>
<feature type="compositionally biased region" description="Low complexity" evidence="2">
    <location>
        <begin position="73"/>
        <end position="98"/>
    </location>
</feature>
<comment type="caution">
    <text evidence="5">The sequence shown here is derived from an EMBL/GenBank/DDBJ whole genome shotgun (WGS) entry which is preliminary data.</text>
</comment>
<feature type="region of interest" description="Disordered" evidence="2">
    <location>
        <begin position="73"/>
        <end position="176"/>
    </location>
</feature>
<evidence type="ECO:0000313" key="6">
    <source>
        <dbReference type="Proteomes" id="UP001642405"/>
    </source>
</evidence>
<gene>
    <name evidence="5" type="ORF">SCUCBS95973_003385</name>
</gene>
<dbReference type="SUPFAM" id="SSF57180">
    <property type="entry name" value="Cellulose-binding domain"/>
    <property type="match status" value="1"/>
</dbReference>
<feature type="compositionally biased region" description="Gly residues" evidence="2">
    <location>
        <begin position="154"/>
        <end position="170"/>
    </location>
</feature>
<sequence length="207" mass="20352">MKALPTALVTGLFVTSGLCAQKASSPTQSIYGQCGGKTWDGPTACQTGTVCNPNSEWFYQCLDQAGIVAVQSANSNSGSSTSNSNGNNNNNPPAAAPAGPGGGFRGGGGHGPPGGGRGRPGGGRGGGRFGPPGGFTPPGNVPPQYTQPPNNGNNNGGNNGGNNNGNNNGGDDGDGDTVVTRTITTIFNVGSATVTSDIPYLTVATLQ</sequence>
<evidence type="ECO:0000259" key="4">
    <source>
        <dbReference type="PROSITE" id="PS51164"/>
    </source>
</evidence>
<feature type="compositionally biased region" description="Gly residues" evidence="2">
    <location>
        <begin position="99"/>
        <end position="133"/>
    </location>
</feature>
<evidence type="ECO:0000256" key="1">
    <source>
        <dbReference type="ARBA" id="ARBA00022729"/>
    </source>
</evidence>
<protein>
    <recommendedName>
        <fullName evidence="4">CBM1 domain-containing protein</fullName>
    </recommendedName>
</protein>
<dbReference type="SMART" id="SM00236">
    <property type="entry name" value="fCBD"/>
    <property type="match status" value="1"/>
</dbReference>
<organism evidence="5 6">
    <name type="scientific">Sporothrix curviconia</name>
    <dbReference type="NCBI Taxonomy" id="1260050"/>
    <lineage>
        <taxon>Eukaryota</taxon>
        <taxon>Fungi</taxon>
        <taxon>Dikarya</taxon>
        <taxon>Ascomycota</taxon>
        <taxon>Pezizomycotina</taxon>
        <taxon>Sordariomycetes</taxon>
        <taxon>Sordariomycetidae</taxon>
        <taxon>Ophiostomatales</taxon>
        <taxon>Ophiostomataceae</taxon>
        <taxon>Sporothrix</taxon>
    </lineage>
</organism>
<name>A0ABP0BEW9_9PEZI</name>
<feature type="signal peptide" evidence="3">
    <location>
        <begin position="1"/>
        <end position="19"/>
    </location>
</feature>
<keyword evidence="1 3" id="KW-0732">Signal</keyword>